<keyword evidence="7" id="KW-0408">Iron</keyword>
<proteinExistence type="inferred from homology"/>
<keyword evidence="12" id="KW-0675">Receptor</keyword>
<comment type="subcellular location">
    <subcellularLocation>
        <location evidence="1 11">Cell outer membrane</location>
        <topology evidence="1 11">Multi-pass membrane protein</topology>
    </subcellularLocation>
</comment>
<keyword evidence="6" id="KW-0732">Signal</keyword>
<dbReference type="EMBL" id="VJMF01000003">
    <property type="protein sequence ID" value="TRL38255.1"/>
    <property type="molecule type" value="Genomic_DNA"/>
</dbReference>
<dbReference type="PANTHER" id="PTHR32552:SF68">
    <property type="entry name" value="FERRICHROME OUTER MEMBRANE TRANSPORTER_PHAGE RECEPTOR"/>
    <property type="match status" value="1"/>
</dbReference>
<organism evidence="12 13">
    <name type="scientific">Methylosinus sporium</name>
    <dbReference type="NCBI Taxonomy" id="428"/>
    <lineage>
        <taxon>Bacteria</taxon>
        <taxon>Pseudomonadati</taxon>
        <taxon>Pseudomonadota</taxon>
        <taxon>Alphaproteobacteria</taxon>
        <taxon>Hyphomicrobiales</taxon>
        <taxon>Methylocystaceae</taxon>
        <taxon>Methylosinus</taxon>
    </lineage>
</organism>
<evidence type="ECO:0000313" key="13">
    <source>
        <dbReference type="Proteomes" id="UP000316781"/>
    </source>
</evidence>
<comment type="caution">
    <text evidence="12">The sequence shown here is derived from an EMBL/GenBank/DDBJ whole genome shotgun (WGS) entry which is preliminary data.</text>
</comment>
<keyword evidence="4" id="KW-0410">Iron transport</keyword>
<evidence type="ECO:0000256" key="7">
    <source>
        <dbReference type="ARBA" id="ARBA00023004"/>
    </source>
</evidence>
<dbReference type="PANTHER" id="PTHR32552">
    <property type="entry name" value="FERRICHROME IRON RECEPTOR-RELATED"/>
    <property type="match status" value="1"/>
</dbReference>
<dbReference type="Proteomes" id="UP000316781">
    <property type="component" value="Unassembled WGS sequence"/>
</dbReference>
<evidence type="ECO:0000256" key="8">
    <source>
        <dbReference type="ARBA" id="ARBA00023065"/>
    </source>
</evidence>
<evidence type="ECO:0000256" key="5">
    <source>
        <dbReference type="ARBA" id="ARBA00022692"/>
    </source>
</evidence>
<name>A0A549T8S8_METSR</name>
<evidence type="ECO:0000256" key="6">
    <source>
        <dbReference type="ARBA" id="ARBA00022729"/>
    </source>
</evidence>
<evidence type="ECO:0000256" key="9">
    <source>
        <dbReference type="ARBA" id="ARBA00023136"/>
    </source>
</evidence>
<keyword evidence="2 11" id="KW-0813">Transport</keyword>
<reference evidence="12 13" key="1">
    <citation type="submission" date="2019-07" db="EMBL/GenBank/DDBJ databases">
        <title>Ln-dependent methylotrophs.</title>
        <authorList>
            <person name="Tani A."/>
        </authorList>
    </citation>
    <scope>NUCLEOTIDE SEQUENCE [LARGE SCALE GENOMIC DNA]</scope>
    <source>
        <strain evidence="12 13">SM89A</strain>
    </source>
</reference>
<evidence type="ECO:0000256" key="3">
    <source>
        <dbReference type="ARBA" id="ARBA00022452"/>
    </source>
</evidence>
<sequence>MEARIRAHRRVLAAILIISLWVKYDADGDFRGPSLGAGVQAVARQGDNNSSFRLPGYAMAMYRFQPAHLPMMKNLSFQLNVRNLLDEIYYTGATSRNAIIPGAPRTFISSMRAEF</sequence>
<keyword evidence="5 11" id="KW-0812">Transmembrane</keyword>
<dbReference type="SUPFAM" id="SSF56935">
    <property type="entry name" value="Porins"/>
    <property type="match status" value="1"/>
</dbReference>
<keyword evidence="10 11" id="KW-0998">Cell outer membrane</keyword>
<gene>
    <name evidence="12" type="ORF">FM996_00665</name>
</gene>
<keyword evidence="9 11" id="KW-0472">Membrane</keyword>
<dbReference type="AlphaFoldDB" id="A0A549T8S8"/>
<evidence type="ECO:0000313" key="12">
    <source>
        <dbReference type="EMBL" id="TRL38255.1"/>
    </source>
</evidence>
<evidence type="ECO:0000256" key="4">
    <source>
        <dbReference type="ARBA" id="ARBA00022496"/>
    </source>
</evidence>
<dbReference type="InterPro" id="IPR039426">
    <property type="entry name" value="TonB-dep_rcpt-like"/>
</dbReference>
<keyword evidence="3 11" id="KW-1134">Transmembrane beta strand</keyword>
<evidence type="ECO:0000256" key="11">
    <source>
        <dbReference type="PROSITE-ProRule" id="PRU01360"/>
    </source>
</evidence>
<evidence type="ECO:0000256" key="1">
    <source>
        <dbReference type="ARBA" id="ARBA00004571"/>
    </source>
</evidence>
<protein>
    <submittedName>
        <fullName evidence="12">TonB-dependent receptor</fullName>
    </submittedName>
</protein>
<dbReference type="Gene3D" id="2.40.170.20">
    <property type="entry name" value="TonB-dependent receptor, beta-barrel domain"/>
    <property type="match status" value="1"/>
</dbReference>
<evidence type="ECO:0000256" key="2">
    <source>
        <dbReference type="ARBA" id="ARBA00022448"/>
    </source>
</evidence>
<dbReference type="InterPro" id="IPR036942">
    <property type="entry name" value="Beta-barrel_TonB_sf"/>
</dbReference>
<evidence type="ECO:0000256" key="10">
    <source>
        <dbReference type="ARBA" id="ARBA00023237"/>
    </source>
</evidence>
<dbReference type="GO" id="GO:0015344">
    <property type="term" value="F:siderophore uptake transmembrane transporter activity"/>
    <property type="evidence" value="ECO:0007669"/>
    <property type="project" value="TreeGrafter"/>
</dbReference>
<keyword evidence="8" id="KW-0406">Ion transport</keyword>
<comment type="similarity">
    <text evidence="11">Belongs to the TonB-dependent receptor family.</text>
</comment>
<dbReference type="GO" id="GO:0009279">
    <property type="term" value="C:cell outer membrane"/>
    <property type="evidence" value="ECO:0007669"/>
    <property type="project" value="UniProtKB-SubCell"/>
</dbReference>
<dbReference type="PROSITE" id="PS52016">
    <property type="entry name" value="TONB_DEPENDENT_REC_3"/>
    <property type="match status" value="1"/>
</dbReference>
<accession>A0A549T8S8</accession>